<dbReference type="SUPFAM" id="SSF55811">
    <property type="entry name" value="Nudix"/>
    <property type="match status" value="1"/>
</dbReference>
<dbReference type="AlphaFoldDB" id="A0A183GKG9"/>
<evidence type="ECO:0000256" key="1">
    <source>
        <dbReference type="ARBA" id="ARBA00001946"/>
    </source>
</evidence>
<reference evidence="14" key="1">
    <citation type="submission" date="2019-09" db="UniProtKB">
        <authorList>
            <consortium name="WormBaseParasite"/>
        </authorList>
    </citation>
    <scope>IDENTIFICATION</scope>
</reference>
<dbReference type="PANTHER" id="PTHR11839:SF15">
    <property type="entry name" value="URIDINE DIPHOSPHATE GLUCOSE PYROPHOSPHATASE NUDT14"/>
    <property type="match status" value="1"/>
</dbReference>
<name>A0A183GKG9_HELPZ</name>
<keyword evidence="5" id="KW-0378">Hydrolase</keyword>
<evidence type="ECO:0000313" key="13">
    <source>
        <dbReference type="Proteomes" id="UP000050761"/>
    </source>
</evidence>
<proteinExistence type="predicted"/>
<dbReference type="PROSITE" id="PS51462">
    <property type="entry name" value="NUDIX"/>
    <property type="match status" value="1"/>
</dbReference>
<comment type="function">
    <text evidence="8">Hydrolyzes UDP-glucose to glucose 1-phosphate and UMP and ADP-ribose to ribose 5-phosphate and AMP. The physiological substrate is probably UDP-glucose. Poor activity on other substrates such as ADP-glucose, CDP-glucose, GDP-glucose and GDP-mannose.</text>
</comment>
<protein>
    <recommendedName>
        <fullName evidence="10">Uridine diphosphate glucose pyrophosphatase NUDT14</fullName>
        <ecNumber evidence="9">3.6.1.45</ecNumber>
    </recommendedName>
    <alternativeName>
        <fullName evidence="11">Nucleoside diphosphate-linked moiety X motif 14</fullName>
    </alternativeName>
</protein>
<feature type="domain" description="Nudix hydrolase" evidence="12">
    <location>
        <begin position="14"/>
        <end position="181"/>
    </location>
</feature>
<dbReference type="GO" id="GO:0006753">
    <property type="term" value="P:nucleoside phosphate metabolic process"/>
    <property type="evidence" value="ECO:0007669"/>
    <property type="project" value="TreeGrafter"/>
</dbReference>
<comment type="cofactor">
    <cofactor evidence="1">
        <name>Mg(2+)</name>
        <dbReference type="ChEBI" id="CHEBI:18420"/>
    </cofactor>
</comment>
<dbReference type="GO" id="GO:0005737">
    <property type="term" value="C:cytoplasm"/>
    <property type="evidence" value="ECO:0007669"/>
    <property type="project" value="UniProtKB-SubCell"/>
</dbReference>
<evidence type="ECO:0000256" key="3">
    <source>
        <dbReference type="ARBA" id="ARBA00011738"/>
    </source>
</evidence>
<sequence>LVKGDQRRSFDLALRHSSVATLLFHKDQKKFVFVRQFRPAVLVGHILRQPENFGKKLDEISWSDYDASPGYTLELCAGLIDKSISAVDIAREEIEEECGYAVRSEDIHFVATFSVAAHESGGTQYLYYAEIDDSMQVNEGGGNVDEGEYITKVEPLVFLTESEALEFLNNDYCPGPPSMLYALLWWFGHKPTDVKKQSPVNIKYDDPLFRTEGYRSYERLQIREDAVLIKIRPAPNALYPCGLLVLLVVQAIPDFVRFKGPLTRTWDLALCDDSFSVLLFNESSNELLFTQRFRPGKVLPDFLPGNEFKLLVNKRWLNSAALVGQARHRSSPGIELEAIDWATQPLDWAYTLEMCSGHHKRGSSVLEIENRVRDAVSRKCGYALDSIRFVTSFM</sequence>
<evidence type="ECO:0000256" key="5">
    <source>
        <dbReference type="ARBA" id="ARBA00022801"/>
    </source>
</evidence>
<dbReference type="InterPro" id="IPR015797">
    <property type="entry name" value="NUDIX_hydrolase-like_dom_sf"/>
</dbReference>
<organism evidence="13 14">
    <name type="scientific">Heligmosomoides polygyrus</name>
    <name type="common">Parasitic roundworm</name>
    <dbReference type="NCBI Taxonomy" id="6339"/>
    <lineage>
        <taxon>Eukaryota</taxon>
        <taxon>Metazoa</taxon>
        <taxon>Ecdysozoa</taxon>
        <taxon>Nematoda</taxon>
        <taxon>Chromadorea</taxon>
        <taxon>Rhabditida</taxon>
        <taxon>Rhabditina</taxon>
        <taxon>Rhabditomorpha</taxon>
        <taxon>Strongyloidea</taxon>
        <taxon>Heligmosomidae</taxon>
        <taxon>Heligmosomoides</taxon>
    </lineage>
</organism>
<keyword evidence="6" id="KW-0460">Magnesium</keyword>
<dbReference type="PANTHER" id="PTHR11839">
    <property type="entry name" value="UDP/ADP-SUGAR PYROPHOSPHATASE"/>
    <property type="match status" value="1"/>
</dbReference>
<evidence type="ECO:0000256" key="7">
    <source>
        <dbReference type="ARBA" id="ARBA00051086"/>
    </source>
</evidence>
<keyword evidence="13" id="KW-1185">Reference proteome</keyword>
<evidence type="ECO:0000256" key="9">
    <source>
        <dbReference type="ARBA" id="ARBA00066480"/>
    </source>
</evidence>
<evidence type="ECO:0000313" key="14">
    <source>
        <dbReference type="WBParaSite" id="HPBE_0002318901-mRNA-1"/>
    </source>
</evidence>
<evidence type="ECO:0000256" key="10">
    <source>
        <dbReference type="ARBA" id="ARBA00071467"/>
    </source>
</evidence>
<dbReference type="CDD" id="cd18887">
    <property type="entry name" value="NUDIX_UGPPase_Nudt14"/>
    <property type="match status" value="1"/>
</dbReference>
<evidence type="ECO:0000256" key="8">
    <source>
        <dbReference type="ARBA" id="ARBA00054674"/>
    </source>
</evidence>
<evidence type="ECO:0000259" key="12">
    <source>
        <dbReference type="PROSITE" id="PS51462"/>
    </source>
</evidence>
<comment type="subcellular location">
    <subcellularLocation>
        <location evidence="2">Cytoplasm</location>
    </subcellularLocation>
</comment>
<accession>A0A183GKG9</accession>
<comment type="subunit">
    <text evidence="3">Homodimer.</text>
</comment>
<evidence type="ECO:0000256" key="6">
    <source>
        <dbReference type="ARBA" id="ARBA00022842"/>
    </source>
</evidence>
<dbReference type="FunFam" id="3.90.79.10:FF:000035">
    <property type="entry name" value="Uridine diphosphate glucose pyrophosphatase"/>
    <property type="match status" value="1"/>
</dbReference>
<dbReference type="Proteomes" id="UP000050761">
    <property type="component" value="Unassembled WGS sequence"/>
</dbReference>
<dbReference type="InterPro" id="IPR000086">
    <property type="entry name" value="NUDIX_hydrolase_dom"/>
</dbReference>
<evidence type="ECO:0000256" key="2">
    <source>
        <dbReference type="ARBA" id="ARBA00004496"/>
    </source>
</evidence>
<dbReference type="Gene3D" id="3.90.79.10">
    <property type="entry name" value="Nucleoside Triphosphate Pyrophosphohydrolase"/>
    <property type="match status" value="2"/>
</dbReference>
<comment type="catalytic activity">
    <reaction evidence="7">
        <text>UDP-sugar + H2O = UMP + alpha-D-aldose 1-phosphate.</text>
        <dbReference type="EC" id="3.6.1.45"/>
    </reaction>
</comment>
<dbReference type="GO" id="GO:0019693">
    <property type="term" value="P:ribose phosphate metabolic process"/>
    <property type="evidence" value="ECO:0007669"/>
    <property type="project" value="TreeGrafter"/>
</dbReference>
<dbReference type="EC" id="3.6.1.45" evidence="9"/>
<evidence type="ECO:0000256" key="4">
    <source>
        <dbReference type="ARBA" id="ARBA00022490"/>
    </source>
</evidence>
<dbReference type="WBParaSite" id="HPBE_0002318901-mRNA-1">
    <property type="protein sequence ID" value="HPBE_0002318901-mRNA-1"/>
    <property type="gene ID" value="HPBE_0002318901"/>
</dbReference>
<keyword evidence="4" id="KW-0963">Cytoplasm</keyword>
<dbReference type="GO" id="GO:0008768">
    <property type="term" value="F:UDP-sugar diphosphatase activity"/>
    <property type="evidence" value="ECO:0007669"/>
    <property type="project" value="UniProtKB-EC"/>
</dbReference>
<evidence type="ECO:0000256" key="11">
    <source>
        <dbReference type="ARBA" id="ARBA00080475"/>
    </source>
</evidence>